<protein>
    <recommendedName>
        <fullName evidence="3">DUF4276 domain-containing protein</fullName>
    </recommendedName>
</protein>
<dbReference type="Proteomes" id="UP000238348">
    <property type="component" value="Chromosome"/>
</dbReference>
<proteinExistence type="predicted"/>
<accession>A0A2L0EJ66</accession>
<dbReference type="AlphaFoldDB" id="A0A2L0EJ66"/>
<evidence type="ECO:0000313" key="1">
    <source>
        <dbReference type="EMBL" id="AUX39329.1"/>
    </source>
</evidence>
<gene>
    <name evidence="1" type="ORF">SOCE26_007180</name>
</gene>
<name>A0A2L0EJ66_SORCE</name>
<dbReference type="EMBL" id="CP012673">
    <property type="protein sequence ID" value="AUX39329.1"/>
    <property type="molecule type" value="Genomic_DNA"/>
</dbReference>
<sequence length="208" mass="23164">MIYIRAGVFAEGRTDDDFLCSLLDRLLDALAADLFPGNHEVRPSDSIDAPRGTPGGRAEKIAAAIHDRWDDCTLFVIHADGAGDPAEVRRRQVDPGIVAARELRKDREIAAAACIPVREIEAWMLPDREVFRALGGAEVQLPRDPEREIDPKLTLRRLLAEARLRIPPEDLYRFFGERVRLDVLASLPAFCAFRDELTAALRGLASSR</sequence>
<reference evidence="1 2" key="1">
    <citation type="submission" date="2015-09" db="EMBL/GenBank/DDBJ databases">
        <title>Sorangium comparison.</title>
        <authorList>
            <person name="Zaburannyi N."/>
            <person name="Bunk B."/>
            <person name="Overmann J."/>
            <person name="Mueller R."/>
        </authorList>
    </citation>
    <scope>NUCLEOTIDE SEQUENCE [LARGE SCALE GENOMIC DNA]</scope>
    <source>
        <strain evidence="1 2">So ce26</strain>
    </source>
</reference>
<dbReference type="OrthoDB" id="5517408at2"/>
<organism evidence="1 2">
    <name type="scientific">Sorangium cellulosum</name>
    <name type="common">Polyangium cellulosum</name>
    <dbReference type="NCBI Taxonomy" id="56"/>
    <lineage>
        <taxon>Bacteria</taxon>
        <taxon>Pseudomonadati</taxon>
        <taxon>Myxococcota</taxon>
        <taxon>Polyangia</taxon>
        <taxon>Polyangiales</taxon>
        <taxon>Polyangiaceae</taxon>
        <taxon>Sorangium</taxon>
    </lineage>
</organism>
<evidence type="ECO:0008006" key="3">
    <source>
        <dbReference type="Google" id="ProtNLM"/>
    </source>
</evidence>
<evidence type="ECO:0000313" key="2">
    <source>
        <dbReference type="Proteomes" id="UP000238348"/>
    </source>
</evidence>